<evidence type="ECO:0000313" key="2">
    <source>
        <dbReference type="Proteomes" id="UP000076586"/>
    </source>
</evidence>
<dbReference type="RefSeq" id="WP_153802533.1">
    <property type="nucleotide sequence ID" value="NZ_BDCR01000003.1"/>
</dbReference>
<organism evidence="1 2">
    <name type="scientific">Paludibacter jiangxiensis</name>
    <dbReference type="NCBI Taxonomy" id="681398"/>
    <lineage>
        <taxon>Bacteria</taxon>
        <taxon>Pseudomonadati</taxon>
        <taxon>Bacteroidota</taxon>
        <taxon>Bacteroidia</taxon>
        <taxon>Bacteroidales</taxon>
        <taxon>Paludibacteraceae</taxon>
        <taxon>Paludibacter</taxon>
    </lineage>
</organism>
<proteinExistence type="predicted"/>
<name>A0A171A082_9BACT</name>
<gene>
    <name evidence="1" type="ORF">PJIAN_3491</name>
</gene>
<reference evidence="2" key="2">
    <citation type="journal article" date="2017" name="Genome Announc.">
        <title>Draft genome sequence of Paludibacter jiangxiensis NM7(T), a propionate-producing fermentative bacterium.</title>
        <authorList>
            <person name="Qiu Y.-L."/>
            <person name="Tourlousse D.M."/>
            <person name="Matsuura N."/>
            <person name="Ohashi A."/>
            <person name="Sekiguchi Y."/>
        </authorList>
    </citation>
    <scope>NUCLEOTIDE SEQUENCE [LARGE SCALE GENOMIC DNA]</scope>
    <source>
        <strain evidence="2">NM7</strain>
    </source>
</reference>
<reference evidence="2" key="1">
    <citation type="submission" date="2016-04" db="EMBL/GenBank/DDBJ databases">
        <title>Draft genome sequence of Paludibacter jiangxiensis strain NM7.</title>
        <authorList>
            <person name="Qiu Y."/>
            <person name="Matsuura N."/>
            <person name="Ohashi A."/>
            <person name="Tourlousse M.D."/>
            <person name="Sekiguchi Y."/>
        </authorList>
    </citation>
    <scope>NUCLEOTIDE SEQUENCE [LARGE SCALE GENOMIC DNA]</scope>
    <source>
        <strain evidence="2">NM7</strain>
    </source>
</reference>
<dbReference type="STRING" id="681398.PJIAN_3491"/>
<dbReference type="EMBL" id="BDCR01000003">
    <property type="protein sequence ID" value="GAT63176.1"/>
    <property type="molecule type" value="Genomic_DNA"/>
</dbReference>
<sequence>MSMILSDMKLSEVILQHYVLMPVIRRFNIKLGFGEKTIKRVCEEYNLDTDLFLAVINLYIQQTYVMERPLTVGQVAATVEYLQNTNNLIMQSQFPNVERHLRALMSNSFEHNKTIGVINNFFQEIKSELLAGIEYDNKQRFPYIELLCSGKPEAWAQKPADSPVKEPVDEKIFDLRSMLMKYLTGEADQNLCYAVFFALFTLENDIRQYNKICERLLNPAINNLEKNAER</sequence>
<dbReference type="AlphaFoldDB" id="A0A171A082"/>
<evidence type="ECO:0000313" key="1">
    <source>
        <dbReference type="EMBL" id="GAT63176.1"/>
    </source>
</evidence>
<accession>A0A171A082</accession>
<dbReference type="OrthoDB" id="937463at2"/>
<dbReference type="Proteomes" id="UP000076586">
    <property type="component" value="Unassembled WGS sequence"/>
</dbReference>
<protein>
    <submittedName>
        <fullName evidence="1">Regulator of cell morphogenesis and NO signaling</fullName>
    </submittedName>
</protein>
<keyword evidence="2" id="KW-1185">Reference proteome</keyword>
<comment type="caution">
    <text evidence="1">The sequence shown here is derived from an EMBL/GenBank/DDBJ whole genome shotgun (WGS) entry which is preliminary data.</text>
</comment>